<dbReference type="KEGG" id="stim:H1B31_01135"/>
<organism evidence="2 3">
    <name type="scientific">Selenomonas timonae</name>
    <dbReference type="NCBI Taxonomy" id="2754044"/>
    <lineage>
        <taxon>Bacteria</taxon>
        <taxon>Bacillati</taxon>
        <taxon>Bacillota</taxon>
        <taxon>Negativicutes</taxon>
        <taxon>Selenomonadales</taxon>
        <taxon>Selenomonadaceae</taxon>
        <taxon>Selenomonas</taxon>
    </lineage>
</organism>
<protein>
    <submittedName>
        <fullName evidence="2">Uroporphyrinogen decarboxylase</fullName>
    </submittedName>
</protein>
<evidence type="ECO:0000259" key="1">
    <source>
        <dbReference type="Pfam" id="PF01208"/>
    </source>
</evidence>
<dbReference type="Proteomes" id="UP000515480">
    <property type="component" value="Chromosome"/>
</dbReference>
<dbReference type="RefSeq" id="WP_185980558.1">
    <property type="nucleotide sequence ID" value="NZ_CP060204.1"/>
</dbReference>
<dbReference type="SUPFAM" id="SSF51726">
    <property type="entry name" value="UROD/MetE-like"/>
    <property type="match status" value="1"/>
</dbReference>
<dbReference type="Pfam" id="PF01208">
    <property type="entry name" value="URO-D"/>
    <property type="match status" value="1"/>
</dbReference>
<dbReference type="InterPro" id="IPR000257">
    <property type="entry name" value="Uroporphyrinogen_deCOase"/>
</dbReference>
<evidence type="ECO:0000313" key="3">
    <source>
        <dbReference type="Proteomes" id="UP000515480"/>
    </source>
</evidence>
<accession>A0A7G7VKF9</accession>
<dbReference type="PANTHER" id="PTHR47099">
    <property type="entry name" value="METHYLCOBAMIDE:COM METHYLTRANSFERASE MTBA"/>
    <property type="match status" value="1"/>
</dbReference>
<name>A0A7G7VKF9_9FIRM</name>
<dbReference type="GO" id="GO:0004853">
    <property type="term" value="F:uroporphyrinogen decarboxylase activity"/>
    <property type="evidence" value="ECO:0007669"/>
    <property type="project" value="InterPro"/>
</dbReference>
<dbReference type="InterPro" id="IPR038071">
    <property type="entry name" value="UROD/MetE-like_sf"/>
</dbReference>
<proteinExistence type="predicted"/>
<dbReference type="PANTHER" id="PTHR47099:SF1">
    <property type="entry name" value="METHYLCOBAMIDE:COM METHYLTRANSFERASE MTBA"/>
    <property type="match status" value="1"/>
</dbReference>
<feature type="domain" description="Uroporphyrinogen decarboxylase (URO-D)" evidence="1">
    <location>
        <begin position="77"/>
        <end position="324"/>
    </location>
</feature>
<dbReference type="InterPro" id="IPR052024">
    <property type="entry name" value="Methanogen_methyltrans"/>
</dbReference>
<dbReference type="EMBL" id="CP060204">
    <property type="protein sequence ID" value="QNH54602.1"/>
    <property type="molecule type" value="Genomic_DNA"/>
</dbReference>
<dbReference type="AlphaFoldDB" id="A0A7G7VKF9"/>
<keyword evidence="3" id="KW-1185">Reference proteome</keyword>
<reference evidence="2 3" key="1">
    <citation type="submission" date="2020-07" db="EMBL/GenBank/DDBJ databases">
        <title>Complete genome and description of Selenomonas timonensis sp. nov., a new bacterium isolated from a gingivitis subject.</title>
        <authorList>
            <person name="Antezack A."/>
        </authorList>
    </citation>
    <scope>NUCLEOTIDE SEQUENCE [LARGE SCALE GENOMIC DNA]</scope>
    <source>
        <strain evidence="2 3">Marseille-Q3039</strain>
    </source>
</reference>
<evidence type="ECO:0000313" key="2">
    <source>
        <dbReference type="EMBL" id="QNH54602.1"/>
    </source>
</evidence>
<dbReference type="Gene3D" id="3.20.20.210">
    <property type="match status" value="1"/>
</dbReference>
<sequence length="335" mass="37095">MAISKKELVLNAMDCKPVERVPAGFWFHFLDDEIHADAYAHPELEKKVLDGELRFIEEAQPDFVKIMTDGFFSYPNPVVQKAKTAAELAKVQPLPDDHPFFTRQVAYAKEITRRYGSDIATFYNLFCAGTTIKFMQPGTLAEDEAFLARLVREDKAAVKAAFDVISADLAKLADRIIREAGVTGIYFSLQNLVGEGADRAVYEEVFAPGEKEILRVANAASPYNILHICGYAGHRNELEWYRDYDAKTINWAAVVEGVPLEEGRKIFPAHALLGGFGNLATDILYSGTRAEVEAETARILAAAGRTGVLLGADCTVPRDIDWNRFDWVRSAAGAV</sequence>
<dbReference type="GO" id="GO:0006779">
    <property type="term" value="P:porphyrin-containing compound biosynthetic process"/>
    <property type="evidence" value="ECO:0007669"/>
    <property type="project" value="InterPro"/>
</dbReference>
<gene>
    <name evidence="2" type="ORF">H1B31_01135</name>
</gene>